<name>A0ABW3DYG7_9ACTN</name>
<keyword evidence="2" id="KW-1185">Reference proteome</keyword>
<proteinExistence type="predicted"/>
<evidence type="ECO:0000313" key="1">
    <source>
        <dbReference type="EMBL" id="MFD0887750.1"/>
    </source>
</evidence>
<protein>
    <submittedName>
        <fullName evidence="1">Uncharacterized protein</fullName>
    </submittedName>
</protein>
<organism evidence="1 2">
    <name type="scientific">Streptosporangium algeriense</name>
    <dbReference type="NCBI Taxonomy" id="1682748"/>
    <lineage>
        <taxon>Bacteria</taxon>
        <taxon>Bacillati</taxon>
        <taxon>Actinomycetota</taxon>
        <taxon>Actinomycetes</taxon>
        <taxon>Streptosporangiales</taxon>
        <taxon>Streptosporangiaceae</taxon>
        <taxon>Streptosporangium</taxon>
    </lineage>
</organism>
<dbReference type="Proteomes" id="UP001597024">
    <property type="component" value="Unassembled WGS sequence"/>
</dbReference>
<gene>
    <name evidence="1" type="ORF">ACFQ08_24685</name>
</gene>
<accession>A0ABW3DYG7</accession>
<sequence length="99" mass="10455">MTTPDPARMARLDLADSLAAQVDASRHQEPLSQPLLTWAEGDAVVRLLELLGQVLPGEPLAELAVELAGQLQARLGPAPGPTSEEQIAAMARYYAPEGA</sequence>
<comment type="caution">
    <text evidence="1">The sequence shown here is derived from an EMBL/GenBank/DDBJ whole genome shotgun (WGS) entry which is preliminary data.</text>
</comment>
<evidence type="ECO:0000313" key="2">
    <source>
        <dbReference type="Proteomes" id="UP001597024"/>
    </source>
</evidence>
<reference evidence="2" key="1">
    <citation type="journal article" date="2019" name="Int. J. Syst. Evol. Microbiol.">
        <title>The Global Catalogue of Microorganisms (GCM) 10K type strain sequencing project: providing services to taxonomists for standard genome sequencing and annotation.</title>
        <authorList>
            <consortium name="The Broad Institute Genomics Platform"/>
            <consortium name="The Broad Institute Genome Sequencing Center for Infectious Disease"/>
            <person name="Wu L."/>
            <person name="Ma J."/>
        </authorList>
    </citation>
    <scope>NUCLEOTIDE SEQUENCE [LARGE SCALE GENOMIC DNA]</scope>
    <source>
        <strain evidence="2">CCUG 62974</strain>
    </source>
</reference>
<dbReference type="EMBL" id="JBHTHX010001044">
    <property type="protein sequence ID" value="MFD0887750.1"/>
    <property type="molecule type" value="Genomic_DNA"/>
</dbReference>